<dbReference type="EMBL" id="LHQQ01000010">
    <property type="protein sequence ID" value="KOS47950.1"/>
    <property type="molecule type" value="Genomic_DNA"/>
</dbReference>
<organism evidence="1 2">
    <name type="scientific">Penicillium nordicum</name>
    <dbReference type="NCBI Taxonomy" id="229535"/>
    <lineage>
        <taxon>Eukaryota</taxon>
        <taxon>Fungi</taxon>
        <taxon>Dikarya</taxon>
        <taxon>Ascomycota</taxon>
        <taxon>Pezizomycotina</taxon>
        <taxon>Eurotiomycetes</taxon>
        <taxon>Eurotiomycetidae</taxon>
        <taxon>Eurotiales</taxon>
        <taxon>Aspergillaceae</taxon>
        <taxon>Penicillium</taxon>
    </lineage>
</organism>
<proteinExistence type="predicted"/>
<evidence type="ECO:0000313" key="2">
    <source>
        <dbReference type="Proteomes" id="UP000037696"/>
    </source>
</evidence>
<comment type="caution">
    <text evidence="1">The sequence shown here is derived from an EMBL/GenBank/DDBJ whole genome shotgun (WGS) entry which is preliminary data.</text>
</comment>
<dbReference type="AlphaFoldDB" id="A0A0M8PHT3"/>
<reference evidence="1 2" key="1">
    <citation type="submission" date="2015-08" db="EMBL/GenBank/DDBJ databases">
        <title>Genome sequencing of Penicillium nordicum.</title>
        <authorList>
            <person name="Nguyen H.D."/>
            <person name="Seifert K.A."/>
        </authorList>
    </citation>
    <scope>NUCLEOTIDE SEQUENCE [LARGE SCALE GENOMIC DNA]</scope>
    <source>
        <strain evidence="1 2">DAOMC 185683</strain>
    </source>
</reference>
<protein>
    <recommendedName>
        <fullName evidence="3">Fungal-type protein kinase domain-containing protein</fullName>
    </recommendedName>
</protein>
<evidence type="ECO:0000313" key="1">
    <source>
        <dbReference type="EMBL" id="KOS47950.1"/>
    </source>
</evidence>
<gene>
    <name evidence="1" type="ORF">ACN38_g1070</name>
</gene>
<accession>A0A0M8PHT3</accession>
<keyword evidence="2" id="KW-1185">Reference proteome</keyword>
<dbReference type="OrthoDB" id="4177740at2759"/>
<dbReference type="STRING" id="229535.A0A0M8PHT3"/>
<evidence type="ECO:0008006" key="3">
    <source>
        <dbReference type="Google" id="ProtNLM"/>
    </source>
</evidence>
<name>A0A0M8PHT3_9EURO</name>
<sequence>MPSNSTPTESKPHLKQRKTLIKLEAEIDKLELHSLDASQLDKLNIKRQPMTLNEDSDLNPRFFAPIHNLPQPSDELIREVVDDANDTAYSTAMSRAYHSQAKWSVYAFQFCWTEHSNDNPWRSMPVIEYNAFKSLHGYDKPDFGVFRIRDATGPAFPHMKAATWNSLETEGNKVCRGELLIILRLMLTQLRKVRLLHHDVAPIMIVSFIGKRARLLESYFEGESLILRCSDLYDFSGEETTSMAYKAFTKWYLGPPTGKTV</sequence>
<dbReference type="Proteomes" id="UP000037696">
    <property type="component" value="Unassembled WGS sequence"/>
</dbReference>